<name>A0A2J7PUZ4_9NEOP</name>
<dbReference type="AlphaFoldDB" id="A0A2J7PUZ4"/>
<evidence type="ECO:0000313" key="2">
    <source>
        <dbReference type="Proteomes" id="UP000235965"/>
    </source>
</evidence>
<accession>A0A2J7PUZ4</accession>
<gene>
    <name evidence="1" type="ORF">B7P43_G00615</name>
</gene>
<protein>
    <submittedName>
        <fullName evidence="1">Uncharacterized protein</fullName>
    </submittedName>
</protein>
<organism evidence="1 2">
    <name type="scientific">Cryptotermes secundus</name>
    <dbReference type="NCBI Taxonomy" id="105785"/>
    <lineage>
        <taxon>Eukaryota</taxon>
        <taxon>Metazoa</taxon>
        <taxon>Ecdysozoa</taxon>
        <taxon>Arthropoda</taxon>
        <taxon>Hexapoda</taxon>
        <taxon>Insecta</taxon>
        <taxon>Pterygota</taxon>
        <taxon>Neoptera</taxon>
        <taxon>Polyneoptera</taxon>
        <taxon>Dictyoptera</taxon>
        <taxon>Blattodea</taxon>
        <taxon>Blattoidea</taxon>
        <taxon>Termitoidae</taxon>
        <taxon>Kalotermitidae</taxon>
        <taxon>Cryptotermitinae</taxon>
        <taxon>Cryptotermes</taxon>
    </lineage>
</organism>
<dbReference type="EMBL" id="NEVH01021187">
    <property type="protein sequence ID" value="PNF20153.1"/>
    <property type="molecule type" value="Genomic_DNA"/>
</dbReference>
<evidence type="ECO:0000313" key="1">
    <source>
        <dbReference type="EMBL" id="PNF20153.1"/>
    </source>
</evidence>
<reference evidence="1 2" key="1">
    <citation type="submission" date="2017-12" db="EMBL/GenBank/DDBJ databases">
        <title>Hemimetabolous genomes reveal molecular basis of termite eusociality.</title>
        <authorList>
            <person name="Harrison M.C."/>
            <person name="Jongepier E."/>
            <person name="Robertson H.M."/>
            <person name="Arning N."/>
            <person name="Bitard-Feildel T."/>
            <person name="Chao H."/>
            <person name="Childers C.P."/>
            <person name="Dinh H."/>
            <person name="Doddapaneni H."/>
            <person name="Dugan S."/>
            <person name="Gowin J."/>
            <person name="Greiner C."/>
            <person name="Han Y."/>
            <person name="Hu H."/>
            <person name="Hughes D.S.T."/>
            <person name="Huylmans A.-K."/>
            <person name="Kemena C."/>
            <person name="Kremer L.P.M."/>
            <person name="Lee S.L."/>
            <person name="Lopez-Ezquerra A."/>
            <person name="Mallet L."/>
            <person name="Monroy-Kuhn J.M."/>
            <person name="Moser A."/>
            <person name="Murali S.C."/>
            <person name="Muzny D.M."/>
            <person name="Otani S."/>
            <person name="Piulachs M.-D."/>
            <person name="Poelchau M."/>
            <person name="Qu J."/>
            <person name="Schaub F."/>
            <person name="Wada-Katsumata A."/>
            <person name="Worley K.C."/>
            <person name="Xie Q."/>
            <person name="Ylla G."/>
            <person name="Poulsen M."/>
            <person name="Gibbs R.A."/>
            <person name="Schal C."/>
            <person name="Richards S."/>
            <person name="Belles X."/>
            <person name="Korb J."/>
            <person name="Bornberg-Bauer E."/>
        </authorList>
    </citation>
    <scope>NUCLEOTIDE SEQUENCE [LARGE SCALE GENOMIC DNA]</scope>
    <source>
        <tissue evidence="1">Whole body</tissue>
    </source>
</reference>
<sequence>MSHMLFCIILAGRGKTLKKKKSFGEACLLGDSHAVEQMDKEEGEEEQISCFVFKWTNMNSKFYERHC</sequence>
<dbReference type="Proteomes" id="UP000235965">
    <property type="component" value="Unassembled WGS sequence"/>
</dbReference>
<dbReference type="InParanoid" id="A0A2J7PUZ4"/>
<proteinExistence type="predicted"/>
<comment type="caution">
    <text evidence="1">The sequence shown here is derived from an EMBL/GenBank/DDBJ whole genome shotgun (WGS) entry which is preliminary data.</text>
</comment>
<keyword evidence="2" id="KW-1185">Reference proteome</keyword>